<evidence type="ECO:0000256" key="1">
    <source>
        <dbReference type="ARBA" id="ARBA00004123"/>
    </source>
</evidence>
<organism evidence="7 8">
    <name type="scientific">Solanum bulbocastanum</name>
    <name type="common">Wild potato</name>
    <dbReference type="NCBI Taxonomy" id="147425"/>
    <lineage>
        <taxon>Eukaryota</taxon>
        <taxon>Viridiplantae</taxon>
        <taxon>Streptophyta</taxon>
        <taxon>Embryophyta</taxon>
        <taxon>Tracheophyta</taxon>
        <taxon>Spermatophyta</taxon>
        <taxon>Magnoliopsida</taxon>
        <taxon>eudicotyledons</taxon>
        <taxon>Gunneridae</taxon>
        <taxon>Pentapetalae</taxon>
        <taxon>asterids</taxon>
        <taxon>lamiids</taxon>
        <taxon>Solanales</taxon>
        <taxon>Solanaceae</taxon>
        <taxon>Solanoideae</taxon>
        <taxon>Solaneae</taxon>
        <taxon>Solanum</taxon>
    </lineage>
</organism>
<keyword evidence="2" id="KW-0805">Transcription regulation</keyword>
<accession>A0AAN8T6F6</accession>
<name>A0AAN8T6F6_SOLBU</name>
<dbReference type="GO" id="GO:0005634">
    <property type="term" value="C:nucleus"/>
    <property type="evidence" value="ECO:0007669"/>
    <property type="project" value="UniProtKB-SubCell"/>
</dbReference>
<dbReference type="EMBL" id="JBANQN010000009">
    <property type="protein sequence ID" value="KAK6779782.1"/>
    <property type="molecule type" value="Genomic_DNA"/>
</dbReference>
<gene>
    <name evidence="7" type="ORF">RDI58_021966</name>
</gene>
<keyword evidence="5" id="KW-0539">Nucleus</keyword>
<dbReference type="InterPro" id="IPR036879">
    <property type="entry name" value="TF_MADSbox_sf"/>
</dbReference>
<evidence type="ECO:0000256" key="5">
    <source>
        <dbReference type="ARBA" id="ARBA00023242"/>
    </source>
</evidence>
<dbReference type="GO" id="GO:0003677">
    <property type="term" value="F:DNA binding"/>
    <property type="evidence" value="ECO:0007669"/>
    <property type="project" value="UniProtKB-KW"/>
</dbReference>
<proteinExistence type="predicted"/>
<dbReference type="InterPro" id="IPR002100">
    <property type="entry name" value="TF_MADSbox"/>
</dbReference>
<evidence type="ECO:0000256" key="4">
    <source>
        <dbReference type="ARBA" id="ARBA00023163"/>
    </source>
</evidence>
<evidence type="ECO:0000256" key="3">
    <source>
        <dbReference type="ARBA" id="ARBA00023125"/>
    </source>
</evidence>
<sequence>MKLIESEKAHSVSFSKRKNTLFQQASRQACN</sequence>
<dbReference type="SUPFAM" id="SSF55455">
    <property type="entry name" value="SRF-like"/>
    <property type="match status" value="1"/>
</dbReference>
<dbReference type="GO" id="GO:0046983">
    <property type="term" value="F:protein dimerization activity"/>
    <property type="evidence" value="ECO:0007669"/>
    <property type="project" value="InterPro"/>
</dbReference>
<comment type="caution">
    <text evidence="7">The sequence shown here is derived from an EMBL/GenBank/DDBJ whole genome shotgun (WGS) entry which is preliminary data.</text>
</comment>
<evidence type="ECO:0000256" key="2">
    <source>
        <dbReference type="ARBA" id="ARBA00023015"/>
    </source>
</evidence>
<keyword evidence="3" id="KW-0238">DNA-binding</keyword>
<evidence type="ECO:0000259" key="6">
    <source>
        <dbReference type="Pfam" id="PF00319"/>
    </source>
</evidence>
<feature type="domain" description="MADS-box" evidence="6">
    <location>
        <begin position="4"/>
        <end position="26"/>
    </location>
</feature>
<comment type="subcellular location">
    <subcellularLocation>
        <location evidence="1">Nucleus</location>
    </subcellularLocation>
</comment>
<protein>
    <recommendedName>
        <fullName evidence="6">MADS-box domain-containing protein</fullName>
    </recommendedName>
</protein>
<reference evidence="7 8" key="1">
    <citation type="submission" date="2024-02" db="EMBL/GenBank/DDBJ databases">
        <title>de novo genome assembly of Solanum bulbocastanum strain 11H21.</title>
        <authorList>
            <person name="Hosaka A.J."/>
        </authorList>
    </citation>
    <scope>NUCLEOTIDE SEQUENCE [LARGE SCALE GENOMIC DNA]</scope>
    <source>
        <tissue evidence="7">Young leaves</tissue>
    </source>
</reference>
<dbReference type="AlphaFoldDB" id="A0AAN8T6F6"/>
<keyword evidence="4" id="KW-0804">Transcription</keyword>
<evidence type="ECO:0000313" key="7">
    <source>
        <dbReference type="EMBL" id="KAK6779782.1"/>
    </source>
</evidence>
<evidence type="ECO:0000313" key="8">
    <source>
        <dbReference type="Proteomes" id="UP001371456"/>
    </source>
</evidence>
<dbReference type="Proteomes" id="UP001371456">
    <property type="component" value="Unassembled WGS sequence"/>
</dbReference>
<dbReference type="Pfam" id="PF00319">
    <property type="entry name" value="SRF-TF"/>
    <property type="match status" value="1"/>
</dbReference>
<keyword evidence="8" id="KW-1185">Reference proteome</keyword>